<evidence type="ECO:0000256" key="2">
    <source>
        <dbReference type="ARBA" id="ARBA00038157"/>
    </source>
</evidence>
<name>A0A8I2YRE6_9AGAM</name>
<dbReference type="InterPro" id="IPR036812">
    <property type="entry name" value="NAD(P)_OxRdtase_dom_sf"/>
</dbReference>
<accession>A0A8I2YRE6</accession>
<evidence type="ECO:0000259" key="3">
    <source>
        <dbReference type="Pfam" id="PF00248"/>
    </source>
</evidence>
<keyword evidence="5" id="KW-1185">Reference proteome</keyword>
<dbReference type="InterPro" id="IPR023210">
    <property type="entry name" value="NADP_OxRdtase_dom"/>
</dbReference>
<dbReference type="OrthoDB" id="48988at2759"/>
<keyword evidence="1" id="KW-0560">Oxidoreductase</keyword>
<evidence type="ECO:0000313" key="4">
    <source>
        <dbReference type="EMBL" id="KAG6377095.1"/>
    </source>
</evidence>
<evidence type="ECO:0000313" key="5">
    <source>
        <dbReference type="Proteomes" id="UP000683000"/>
    </source>
</evidence>
<sequence length="144" mass="16293">MNGLHTLVQQGRVLYLGISDSPAWIVSKLKCNQYARDHGQTPFVIYQGAWNVMSRDFERDIIPMACVEGMALAPWNVLASGRLRTDAEEERRRQTGQKGRTFLTSEWERIPLERETSLALEKVANEVALHTSQLSPSFPNMDGC</sequence>
<evidence type="ECO:0000256" key="1">
    <source>
        <dbReference type="ARBA" id="ARBA00023002"/>
    </source>
</evidence>
<dbReference type="PANTHER" id="PTHR43364:SF2">
    <property type="entry name" value="ARYL-ALCOHOL DEHYDROGENASE AAD10-RELATED"/>
    <property type="match status" value="1"/>
</dbReference>
<protein>
    <submittedName>
        <fullName evidence="4">NADP-dependent oxidoreductase domain-containing protein</fullName>
    </submittedName>
</protein>
<dbReference type="GO" id="GO:0016491">
    <property type="term" value="F:oxidoreductase activity"/>
    <property type="evidence" value="ECO:0007669"/>
    <property type="project" value="UniProtKB-KW"/>
</dbReference>
<feature type="domain" description="NADP-dependent oxidoreductase" evidence="3">
    <location>
        <begin position="2"/>
        <end position="135"/>
    </location>
</feature>
<dbReference type="PANTHER" id="PTHR43364">
    <property type="entry name" value="NADH-SPECIFIC METHYLGLYOXAL REDUCTASE-RELATED"/>
    <property type="match status" value="1"/>
</dbReference>
<proteinExistence type="inferred from homology"/>
<comment type="caution">
    <text evidence="4">The sequence shown here is derived from an EMBL/GenBank/DDBJ whole genome shotgun (WGS) entry which is preliminary data.</text>
</comment>
<dbReference type="SUPFAM" id="SSF51430">
    <property type="entry name" value="NAD(P)-linked oxidoreductase"/>
    <property type="match status" value="1"/>
</dbReference>
<dbReference type="Gene3D" id="3.20.20.100">
    <property type="entry name" value="NADP-dependent oxidoreductase domain"/>
    <property type="match status" value="1"/>
</dbReference>
<dbReference type="Proteomes" id="UP000683000">
    <property type="component" value="Unassembled WGS sequence"/>
</dbReference>
<organism evidence="4 5">
    <name type="scientific">Boletus reticuloceps</name>
    <dbReference type="NCBI Taxonomy" id="495285"/>
    <lineage>
        <taxon>Eukaryota</taxon>
        <taxon>Fungi</taxon>
        <taxon>Dikarya</taxon>
        <taxon>Basidiomycota</taxon>
        <taxon>Agaricomycotina</taxon>
        <taxon>Agaricomycetes</taxon>
        <taxon>Agaricomycetidae</taxon>
        <taxon>Boletales</taxon>
        <taxon>Boletineae</taxon>
        <taxon>Boletaceae</taxon>
        <taxon>Boletoideae</taxon>
        <taxon>Boletus</taxon>
    </lineage>
</organism>
<gene>
    <name evidence="4" type="ORF">JVT61DRAFT_1146</name>
</gene>
<dbReference type="EMBL" id="JAGFBS010000010">
    <property type="protein sequence ID" value="KAG6377095.1"/>
    <property type="molecule type" value="Genomic_DNA"/>
</dbReference>
<reference evidence="4" key="1">
    <citation type="submission" date="2021-03" db="EMBL/GenBank/DDBJ databases">
        <title>Evolutionary innovations through gain and loss of genes in the ectomycorrhizal Boletales.</title>
        <authorList>
            <person name="Wu G."/>
            <person name="Miyauchi S."/>
            <person name="Morin E."/>
            <person name="Yang Z.-L."/>
            <person name="Xu J."/>
            <person name="Martin F.M."/>
        </authorList>
    </citation>
    <scope>NUCLEOTIDE SEQUENCE</scope>
    <source>
        <strain evidence="4">BR01</strain>
    </source>
</reference>
<comment type="similarity">
    <text evidence="2">Belongs to the aldo/keto reductase family. Aldo/keto reductase 2 subfamily.</text>
</comment>
<dbReference type="AlphaFoldDB" id="A0A8I2YRE6"/>
<dbReference type="Pfam" id="PF00248">
    <property type="entry name" value="Aldo_ket_red"/>
    <property type="match status" value="1"/>
</dbReference>
<dbReference type="InterPro" id="IPR050523">
    <property type="entry name" value="AKR_Detox_Biosynth"/>
</dbReference>